<keyword evidence="9" id="KW-0732">Signal</keyword>
<dbReference type="InterPro" id="IPR023549">
    <property type="entry name" value="Subtilisin_inhibitor"/>
</dbReference>
<evidence type="ECO:0000256" key="2">
    <source>
        <dbReference type="ARBA" id="ARBA00010472"/>
    </source>
</evidence>
<comment type="subunit">
    <text evidence="3">Homodimer.</text>
</comment>
<evidence type="ECO:0000259" key="10">
    <source>
        <dbReference type="Pfam" id="PF00720"/>
    </source>
</evidence>
<dbReference type="PRINTS" id="PR00294">
    <property type="entry name" value="SSBTLNINHBTR"/>
</dbReference>
<protein>
    <submittedName>
        <fullName evidence="11">Subtilase-type protease inhibitor</fullName>
    </submittedName>
</protein>
<dbReference type="InterPro" id="IPR036819">
    <property type="entry name" value="Subtilisin_inhibitor-like_sf"/>
</dbReference>
<accession>A0ABS7QP87</accession>
<proteinExistence type="inferred from homology"/>
<evidence type="ECO:0000313" key="11">
    <source>
        <dbReference type="EMBL" id="MBY8884509.1"/>
    </source>
</evidence>
<dbReference type="EMBL" id="JAINVZ010000003">
    <property type="protein sequence ID" value="MBY8884509.1"/>
    <property type="molecule type" value="Genomic_DNA"/>
</dbReference>
<comment type="caution">
    <text evidence="11">The sequence shown here is derived from an EMBL/GenBank/DDBJ whole genome shotgun (WGS) entry which is preliminary data.</text>
</comment>
<dbReference type="GO" id="GO:0030414">
    <property type="term" value="F:peptidase inhibitor activity"/>
    <property type="evidence" value="ECO:0007669"/>
    <property type="project" value="UniProtKB-KW"/>
</dbReference>
<keyword evidence="4" id="KW-0964">Secreted</keyword>
<feature type="domain" description="Subtilisin inhibitor" evidence="10">
    <location>
        <begin position="39"/>
        <end position="130"/>
    </location>
</feature>
<keyword evidence="7" id="KW-1015">Disulfide bond</keyword>
<keyword evidence="12" id="KW-1185">Reference proteome</keyword>
<evidence type="ECO:0000256" key="9">
    <source>
        <dbReference type="SAM" id="SignalP"/>
    </source>
</evidence>
<feature type="signal peptide" evidence="9">
    <location>
        <begin position="1"/>
        <end position="32"/>
    </location>
</feature>
<dbReference type="PROSITE" id="PS51257">
    <property type="entry name" value="PROKAR_LIPOPROTEIN"/>
    <property type="match status" value="1"/>
</dbReference>
<organism evidence="11 12">
    <name type="scientific">Streptantibioticus parmotrematis</name>
    <dbReference type="NCBI Taxonomy" id="2873249"/>
    <lineage>
        <taxon>Bacteria</taxon>
        <taxon>Bacillati</taxon>
        <taxon>Actinomycetota</taxon>
        <taxon>Actinomycetes</taxon>
        <taxon>Kitasatosporales</taxon>
        <taxon>Streptomycetaceae</taxon>
        <taxon>Streptantibioticus</taxon>
    </lineage>
</organism>
<sequence>MRNIKGTLGSLGAVAAIAASCLMGVGTTAAHAEANSADPTDLVLTIAQGDNATSAAVQRAVTLTCDPEVGGDHPDPQGACSELDGVHGDFTALTGTSPQPICMMLWRPVVVTAEGVWQGRQVSYAHTYPNACMMQGASKHVFHF</sequence>
<evidence type="ECO:0000256" key="1">
    <source>
        <dbReference type="ARBA" id="ARBA00004613"/>
    </source>
</evidence>
<evidence type="ECO:0000256" key="8">
    <source>
        <dbReference type="RuleBase" id="RU003471"/>
    </source>
</evidence>
<dbReference type="Proteomes" id="UP001198565">
    <property type="component" value="Unassembled WGS sequence"/>
</dbReference>
<name>A0ABS7QP87_9ACTN</name>
<keyword evidence="6 8" id="KW-0722">Serine protease inhibitor</keyword>
<dbReference type="SUPFAM" id="SSF55399">
    <property type="entry name" value="Subtilisin inhibitor"/>
    <property type="match status" value="1"/>
</dbReference>
<dbReference type="InterPro" id="IPR000691">
    <property type="entry name" value="Prot_inh_I16_SSI"/>
</dbReference>
<dbReference type="RefSeq" id="WP_222974960.1">
    <property type="nucleotide sequence ID" value="NZ_JAINVZ010000003.1"/>
</dbReference>
<comment type="similarity">
    <text evidence="2 8">Belongs to the protease inhibitor I16 (SSI) family.</text>
</comment>
<gene>
    <name evidence="11" type="ORF">K7472_06580</name>
</gene>
<evidence type="ECO:0000256" key="7">
    <source>
        <dbReference type="ARBA" id="ARBA00023157"/>
    </source>
</evidence>
<comment type="subcellular location">
    <subcellularLocation>
        <location evidence="1">Secreted</location>
    </subcellularLocation>
</comment>
<evidence type="ECO:0000256" key="6">
    <source>
        <dbReference type="ARBA" id="ARBA00022900"/>
    </source>
</evidence>
<dbReference type="Pfam" id="PF00720">
    <property type="entry name" value="SSI"/>
    <property type="match status" value="1"/>
</dbReference>
<evidence type="ECO:0000256" key="4">
    <source>
        <dbReference type="ARBA" id="ARBA00022525"/>
    </source>
</evidence>
<evidence type="ECO:0000256" key="3">
    <source>
        <dbReference type="ARBA" id="ARBA00011738"/>
    </source>
</evidence>
<reference evidence="11 12" key="1">
    <citation type="submission" date="2021-08" db="EMBL/GenBank/DDBJ databases">
        <title>Streptomyces sp. PTM05 isolated from lichen.</title>
        <authorList>
            <person name="Somphong A."/>
            <person name="Phongsopitanun W."/>
            <person name="Tanasupawat S."/>
        </authorList>
    </citation>
    <scope>NUCLEOTIDE SEQUENCE [LARGE SCALE GENOMIC DNA]</scope>
    <source>
        <strain evidence="11 12">Ptm05</strain>
    </source>
</reference>
<keyword evidence="5 8" id="KW-0646">Protease inhibitor</keyword>
<feature type="chain" id="PRO_5047488459" evidence="9">
    <location>
        <begin position="33"/>
        <end position="144"/>
    </location>
</feature>
<dbReference type="Gene3D" id="3.30.350.10">
    <property type="entry name" value="Subtilisin inhibitor-like"/>
    <property type="match status" value="1"/>
</dbReference>
<evidence type="ECO:0000313" key="12">
    <source>
        <dbReference type="Proteomes" id="UP001198565"/>
    </source>
</evidence>
<evidence type="ECO:0000256" key="5">
    <source>
        <dbReference type="ARBA" id="ARBA00022690"/>
    </source>
</evidence>